<gene>
    <name evidence="1" type="ORF">PoB_004035800</name>
</gene>
<name>A0AAV4B2Q4_9GAST</name>
<comment type="caution">
    <text evidence="1">The sequence shown here is derived from an EMBL/GenBank/DDBJ whole genome shotgun (WGS) entry which is preliminary data.</text>
</comment>
<dbReference type="AlphaFoldDB" id="A0AAV4B2Q4"/>
<dbReference type="Proteomes" id="UP000735302">
    <property type="component" value="Unassembled WGS sequence"/>
</dbReference>
<organism evidence="1 2">
    <name type="scientific">Plakobranchus ocellatus</name>
    <dbReference type="NCBI Taxonomy" id="259542"/>
    <lineage>
        <taxon>Eukaryota</taxon>
        <taxon>Metazoa</taxon>
        <taxon>Spiralia</taxon>
        <taxon>Lophotrochozoa</taxon>
        <taxon>Mollusca</taxon>
        <taxon>Gastropoda</taxon>
        <taxon>Heterobranchia</taxon>
        <taxon>Euthyneura</taxon>
        <taxon>Panpulmonata</taxon>
        <taxon>Sacoglossa</taxon>
        <taxon>Placobranchoidea</taxon>
        <taxon>Plakobranchidae</taxon>
        <taxon>Plakobranchus</taxon>
    </lineage>
</organism>
<dbReference type="EMBL" id="BLXT01004508">
    <property type="protein sequence ID" value="GFO13853.1"/>
    <property type="molecule type" value="Genomic_DNA"/>
</dbReference>
<accession>A0AAV4B2Q4</accession>
<proteinExistence type="predicted"/>
<evidence type="ECO:0000313" key="1">
    <source>
        <dbReference type="EMBL" id="GFO13853.1"/>
    </source>
</evidence>
<keyword evidence="2" id="KW-1185">Reference proteome</keyword>
<sequence>MAACAVDESFPQVTGQPRKRAKLGTTKEIMKLENMPGHQTGEDCRCTRLHCFHVTSGEERDSLVGHFNNLSSKDAKDSLLAALINVGSVKRKRPTPGVVGEAQNPHDHSYKNHLKVMRGGNTVSIQICMIRYMCHLVHIKKRFKKVKLTFPMRGHSYLECDKDTGFVNQQFRAEVPSDWVQHFEQAQRSPHPFIVIHSQRRICLLSTSSIKQTISEQSRPARFLSPPYQSSWTS</sequence>
<protein>
    <submittedName>
        <fullName evidence="1">NADPH oxidase 3</fullName>
    </submittedName>
</protein>
<reference evidence="1 2" key="1">
    <citation type="journal article" date="2021" name="Elife">
        <title>Chloroplast acquisition without the gene transfer in kleptoplastic sea slugs, Plakobranchus ocellatus.</title>
        <authorList>
            <person name="Maeda T."/>
            <person name="Takahashi S."/>
            <person name="Yoshida T."/>
            <person name="Shimamura S."/>
            <person name="Takaki Y."/>
            <person name="Nagai Y."/>
            <person name="Toyoda A."/>
            <person name="Suzuki Y."/>
            <person name="Arimoto A."/>
            <person name="Ishii H."/>
            <person name="Satoh N."/>
            <person name="Nishiyama T."/>
            <person name="Hasebe M."/>
            <person name="Maruyama T."/>
            <person name="Minagawa J."/>
            <person name="Obokata J."/>
            <person name="Shigenobu S."/>
        </authorList>
    </citation>
    <scope>NUCLEOTIDE SEQUENCE [LARGE SCALE GENOMIC DNA]</scope>
</reference>
<evidence type="ECO:0000313" key="2">
    <source>
        <dbReference type="Proteomes" id="UP000735302"/>
    </source>
</evidence>